<keyword evidence="2" id="KW-0812">Transmembrane</keyword>
<feature type="domain" description="Peptidoglycan binding-like" evidence="3">
    <location>
        <begin position="200"/>
        <end position="244"/>
    </location>
</feature>
<evidence type="ECO:0000256" key="2">
    <source>
        <dbReference type="SAM" id="Phobius"/>
    </source>
</evidence>
<dbReference type="Gene3D" id="1.10.101.10">
    <property type="entry name" value="PGBD-like superfamily/PGBD"/>
    <property type="match status" value="1"/>
</dbReference>
<protein>
    <submittedName>
        <fullName evidence="4">Peptidoglycan-binding protein</fullName>
    </submittedName>
</protein>
<sequence length="556" mass="53976">MLGDLVRGPGPEFGPAESGGPDGPGGERPDSERADGVGAAGEATGPYGGDQGTADDVDGPAAAAPARSRMARRRRALLAVAAASALVACGGLGAATMIKSPAERAAGTAPPHDTLLTAPAALRVLTRSTVTRGLVYPPTRYDVTPAAASADITRLYVSRLSVAAGDPVANGQQLAEVSGQPLFVLAGAVPAYRDIRPGTSGPDVTQLQTALAALGHDRGSDAEGTYGPGTARAVTAFYRALGYPAPTAGPTAQQAVDAAQQAVDADLQAVDALQARAAAPAAASPTATATAGADGAGTTVDGAGTAGQLDDARRKLADDRQALARAQEANGPVVPVGELVFLPVLPAAVTAVNASVGAPVPGPLLSLTSGALAVTGQLTPAQATGITPGMAVEILSEATGGTAKGVVHEVGSPTTVPPAGQVIAIGGGAGSPAPAGGAGNPDGGAPGSGPAAGGAQPGPAYLPLRIDPAEPLPAGFSGQNVRITVEREATAAPVLSVPVAAVYTEASGPAAVTRVDGAGRRITVPVTTGVDADGFVAVTPVDAAKLQPGDQVVVGR</sequence>
<feature type="region of interest" description="Disordered" evidence="1">
    <location>
        <begin position="281"/>
        <end position="307"/>
    </location>
</feature>
<dbReference type="Gene3D" id="2.40.420.20">
    <property type="match status" value="1"/>
</dbReference>
<comment type="caution">
    <text evidence="4">The sequence shown here is derived from an EMBL/GenBank/DDBJ whole genome shotgun (WGS) entry which is preliminary data.</text>
</comment>
<name>A0ABW2FUM4_9ACTN</name>
<dbReference type="InterPro" id="IPR036365">
    <property type="entry name" value="PGBD-like_sf"/>
</dbReference>
<dbReference type="EMBL" id="JBHTAJ010000025">
    <property type="protein sequence ID" value="MFC7180906.1"/>
    <property type="molecule type" value="Genomic_DNA"/>
</dbReference>
<feature type="compositionally biased region" description="Basic and acidic residues" evidence="1">
    <location>
        <begin position="25"/>
        <end position="35"/>
    </location>
</feature>
<feature type="transmembrane region" description="Helical" evidence="2">
    <location>
        <begin position="76"/>
        <end position="98"/>
    </location>
</feature>
<keyword evidence="2" id="KW-1133">Transmembrane helix</keyword>
<keyword evidence="5" id="KW-1185">Reference proteome</keyword>
<dbReference type="InterPro" id="IPR002477">
    <property type="entry name" value="Peptidoglycan-bd-like"/>
</dbReference>
<evidence type="ECO:0000313" key="5">
    <source>
        <dbReference type="Proteomes" id="UP001596435"/>
    </source>
</evidence>
<evidence type="ECO:0000256" key="1">
    <source>
        <dbReference type="SAM" id="MobiDB-lite"/>
    </source>
</evidence>
<evidence type="ECO:0000259" key="3">
    <source>
        <dbReference type="Pfam" id="PF01471"/>
    </source>
</evidence>
<evidence type="ECO:0000313" key="4">
    <source>
        <dbReference type="EMBL" id="MFC7180906.1"/>
    </source>
</evidence>
<gene>
    <name evidence="4" type="ORF">ACFQMG_15210</name>
</gene>
<dbReference type="PANTHER" id="PTHR30469:SF15">
    <property type="entry name" value="HLYD FAMILY OF SECRETION PROTEINS"/>
    <property type="match status" value="1"/>
</dbReference>
<proteinExistence type="predicted"/>
<keyword evidence="2" id="KW-0472">Membrane</keyword>
<dbReference type="Proteomes" id="UP001596435">
    <property type="component" value="Unassembled WGS sequence"/>
</dbReference>
<dbReference type="Pfam" id="PF01471">
    <property type="entry name" value="PG_binding_1"/>
    <property type="match status" value="1"/>
</dbReference>
<reference evidence="5" key="1">
    <citation type="journal article" date="2019" name="Int. J. Syst. Evol. Microbiol.">
        <title>The Global Catalogue of Microorganisms (GCM) 10K type strain sequencing project: providing services to taxonomists for standard genome sequencing and annotation.</title>
        <authorList>
            <consortium name="The Broad Institute Genomics Platform"/>
            <consortium name="The Broad Institute Genome Sequencing Center for Infectious Disease"/>
            <person name="Wu L."/>
            <person name="Ma J."/>
        </authorList>
    </citation>
    <scope>NUCLEOTIDE SEQUENCE [LARGE SCALE GENOMIC DNA]</scope>
    <source>
        <strain evidence="5">CGMCC 1.12859</strain>
    </source>
</reference>
<feature type="region of interest" description="Disordered" evidence="1">
    <location>
        <begin position="427"/>
        <end position="463"/>
    </location>
</feature>
<feature type="region of interest" description="Disordered" evidence="1">
    <location>
        <begin position="1"/>
        <end position="67"/>
    </location>
</feature>
<dbReference type="InterPro" id="IPR036366">
    <property type="entry name" value="PGBDSf"/>
</dbReference>
<dbReference type="SUPFAM" id="SSF47090">
    <property type="entry name" value="PGBD-like"/>
    <property type="match status" value="1"/>
</dbReference>
<organism evidence="4 5">
    <name type="scientific">Kitasatospora paranensis</name>
    <dbReference type="NCBI Taxonomy" id="258053"/>
    <lineage>
        <taxon>Bacteria</taxon>
        <taxon>Bacillati</taxon>
        <taxon>Actinomycetota</taxon>
        <taxon>Actinomycetes</taxon>
        <taxon>Kitasatosporales</taxon>
        <taxon>Streptomycetaceae</taxon>
        <taxon>Kitasatospora</taxon>
    </lineage>
</organism>
<accession>A0ABW2FUM4</accession>
<dbReference type="PANTHER" id="PTHR30469">
    <property type="entry name" value="MULTIDRUG RESISTANCE PROTEIN MDTA"/>
    <property type="match status" value="1"/>
</dbReference>
<feature type="compositionally biased region" description="Gly residues" evidence="1">
    <location>
        <begin position="427"/>
        <end position="456"/>
    </location>
</feature>